<protein>
    <submittedName>
        <fullName evidence="1">Uncharacterized protein</fullName>
    </submittedName>
</protein>
<reference evidence="1" key="1">
    <citation type="submission" date="2013-11" db="EMBL/GenBank/DDBJ databases">
        <title>The Genome Sequence of Phytophthora parasitica IAC_01/95.</title>
        <authorList>
            <consortium name="The Broad Institute Genomics Platform"/>
            <person name="Russ C."/>
            <person name="Tyler B."/>
            <person name="Panabieres F."/>
            <person name="Shan W."/>
            <person name="Tripathy S."/>
            <person name="Grunwald N."/>
            <person name="Machado M."/>
            <person name="Johnson C.S."/>
            <person name="Arredondo F."/>
            <person name="Hong C."/>
            <person name="Coffey M."/>
            <person name="Young S.K."/>
            <person name="Zeng Q."/>
            <person name="Gargeya S."/>
            <person name="Fitzgerald M."/>
            <person name="Abouelleil A."/>
            <person name="Alvarado L."/>
            <person name="Chapman S.B."/>
            <person name="Gainer-Dewar J."/>
            <person name="Goldberg J."/>
            <person name="Griggs A."/>
            <person name="Gujja S."/>
            <person name="Hansen M."/>
            <person name="Howarth C."/>
            <person name="Imamovic A."/>
            <person name="Ireland A."/>
            <person name="Larimer J."/>
            <person name="McCowan C."/>
            <person name="Murphy C."/>
            <person name="Pearson M."/>
            <person name="Poon T.W."/>
            <person name="Priest M."/>
            <person name="Roberts A."/>
            <person name="Saif S."/>
            <person name="Shea T."/>
            <person name="Sykes S."/>
            <person name="Wortman J."/>
            <person name="Nusbaum C."/>
            <person name="Birren B."/>
        </authorList>
    </citation>
    <scope>NUCLEOTIDE SEQUENCE [LARGE SCALE GENOMIC DNA]</scope>
    <source>
        <strain evidence="1">IAC_01/95</strain>
    </source>
</reference>
<dbReference type="VEuPathDB" id="FungiDB:PPTG_24599"/>
<name>W2M8K4_PHYNI</name>
<evidence type="ECO:0000313" key="1">
    <source>
        <dbReference type="EMBL" id="ETM31878.1"/>
    </source>
</evidence>
<proteinExistence type="predicted"/>
<dbReference type="EMBL" id="KI696458">
    <property type="protein sequence ID" value="ETM31878.1"/>
    <property type="molecule type" value="Genomic_DNA"/>
</dbReference>
<accession>W2M8K4</accession>
<dbReference type="Proteomes" id="UP000054532">
    <property type="component" value="Unassembled WGS sequence"/>
</dbReference>
<sequence>MEINAWKESDKVEYTQFGNPRMTSLPQGSPIIGTLHATISTENSSVQSGKIVVKDMKKTAYSTLTSSMMMTSF</sequence>
<organism evidence="1">
    <name type="scientific">Phytophthora nicotianae</name>
    <name type="common">Potato buckeye rot agent</name>
    <name type="synonym">Phytophthora parasitica</name>
    <dbReference type="NCBI Taxonomy" id="4792"/>
    <lineage>
        <taxon>Eukaryota</taxon>
        <taxon>Sar</taxon>
        <taxon>Stramenopiles</taxon>
        <taxon>Oomycota</taxon>
        <taxon>Peronosporomycetes</taxon>
        <taxon>Peronosporales</taxon>
        <taxon>Peronosporaceae</taxon>
        <taxon>Phytophthora</taxon>
    </lineage>
</organism>
<gene>
    <name evidence="1" type="ORF">L914_20622</name>
</gene>
<dbReference type="AlphaFoldDB" id="W2M8K4"/>